<evidence type="ECO:0000313" key="4">
    <source>
        <dbReference type="EMBL" id="CAK0791788.1"/>
    </source>
</evidence>
<comment type="caution">
    <text evidence="4">The sequence shown here is derived from an EMBL/GenBank/DDBJ whole genome shotgun (WGS) entry which is preliminary data.</text>
</comment>
<dbReference type="SMART" id="SM00239">
    <property type="entry name" value="C2"/>
    <property type="match status" value="2"/>
</dbReference>
<feature type="domain" description="C2" evidence="3">
    <location>
        <begin position="116"/>
        <end position="247"/>
    </location>
</feature>
<keyword evidence="2" id="KW-0106">Calcium</keyword>
<dbReference type="SUPFAM" id="SSF49562">
    <property type="entry name" value="C2 domain (Calcium/lipid-binding domain, CaLB)"/>
    <property type="match status" value="2"/>
</dbReference>
<dbReference type="Gene3D" id="2.60.40.150">
    <property type="entry name" value="C2 domain"/>
    <property type="match status" value="2"/>
</dbReference>
<organism evidence="4 5">
    <name type="scientific">Prorocentrum cordatum</name>
    <dbReference type="NCBI Taxonomy" id="2364126"/>
    <lineage>
        <taxon>Eukaryota</taxon>
        <taxon>Sar</taxon>
        <taxon>Alveolata</taxon>
        <taxon>Dinophyceae</taxon>
        <taxon>Prorocentrales</taxon>
        <taxon>Prorocentraceae</taxon>
        <taxon>Prorocentrum</taxon>
    </lineage>
</organism>
<dbReference type="CDD" id="cd00030">
    <property type="entry name" value="C2"/>
    <property type="match status" value="2"/>
</dbReference>
<proteinExistence type="predicted"/>
<evidence type="ECO:0000256" key="1">
    <source>
        <dbReference type="ARBA" id="ARBA00022723"/>
    </source>
</evidence>
<reference evidence="4" key="1">
    <citation type="submission" date="2023-10" db="EMBL/GenBank/DDBJ databases">
        <authorList>
            <person name="Chen Y."/>
            <person name="Shah S."/>
            <person name="Dougan E. K."/>
            <person name="Thang M."/>
            <person name="Chan C."/>
        </authorList>
    </citation>
    <scope>NUCLEOTIDE SEQUENCE [LARGE SCALE GENOMIC DNA]</scope>
</reference>
<dbReference type="InterPro" id="IPR035892">
    <property type="entry name" value="C2_domain_sf"/>
</dbReference>
<dbReference type="PANTHER" id="PTHR45911:SF4">
    <property type="entry name" value="MULTIPLE C2 AND TRANSMEMBRANE DOMAIN-CONTAINING PROTEIN"/>
    <property type="match status" value="1"/>
</dbReference>
<evidence type="ECO:0000259" key="3">
    <source>
        <dbReference type="PROSITE" id="PS50004"/>
    </source>
</evidence>
<keyword evidence="1" id="KW-0479">Metal-binding</keyword>
<dbReference type="Pfam" id="PF00168">
    <property type="entry name" value="C2"/>
    <property type="match status" value="2"/>
</dbReference>
<evidence type="ECO:0000313" key="5">
    <source>
        <dbReference type="Proteomes" id="UP001189429"/>
    </source>
</evidence>
<dbReference type="PANTHER" id="PTHR45911">
    <property type="entry name" value="C2 DOMAIN-CONTAINING PROTEIN"/>
    <property type="match status" value="1"/>
</dbReference>
<evidence type="ECO:0000256" key="2">
    <source>
        <dbReference type="ARBA" id="ARBA00022837"/>
    </source>
</evidence>
<sequence length="270" mass="30332">MSITFKNIKIDPDEGQLESDMFDKTDPYIRFYVDTEGWGGEKACTSKKENDRQPDWGDEEVTLDNLGDTPLSLEMKIDVYDDDLFEDDAIGSAIVDLGTLMQGSGSIRVKVDNNIFAKDVYVMMDYETSGWGNIPDAQSITFKNIKIDPDEGQLESDMFDKTDPYIRFYVDTEGWGGEKACTSKKENDRQPDWGEEEVTLNNLGDTPASLVMKIDVYDDDLFEDDAIGSAIVDLGTLRQGSGIIRVKVDNNIFAKDVYVMMDYETGGWGN</sequence>
<keyword evidence="5" id="KW-1185">Reference proteome</keyword>
<feature type="domain" description="C2" evidence="3">
    <location>
        <begin position="1"/>
        <end position="111"/>
    </location>
</feature>
<name>A0ABN9PK56_9DINO</name>
<dbReference type="InterPro" id="IPR000008">
    <property type="entry name" value="C2_dom"/>
</dbReference>
<accession>A0ABN9PK56</accession>
<dbReference type="PROSITE" id="PS50004">
    <property type="entry name" value="C2"/>
    <property type="match status" value="2"/>
</dbReference>
<dbReference type="EMBL" id="CAUYUJ010000658">
    <property type="protein sequence ID" value="CAK0791788.1"/>
    <property type="molecule type" value="Genomic_DNA"/>
</dbReference>
<protein>
    <recommendedName>
        <fullName evidence="3">C2 domain-containing protein</fullName>
    </recommendedName>
</protein>
<gene>
    <name evidence="4" type="ORF">PCOR1329_LOCUS2587</name>
</gene>
<dbReference type="Proteomes" id="UP001189429">
    <property type="component" value="Unassembled WGS sequence"/>
</dbReference>